<dbReference type="Proteomes" id="UP000472971">
    <property type="component" value="Unassembled WGS sequence"/>
</dbReference>
<accession>A0A6B3W127</accession>
<dbReference type="EMBL" id="JACEIO010000019">
    <property type="protein sequence ID" value="MBA4537309.1"/>
    <property type="molecule type" value="Genomic_DNA"/>
</dbReference>
<reference evidence="2 3" key="1">
    <citation type="submission" date="2020-02" db="EMBL/GenBank/DDBJ databases">
        <title>Bacillus aquiflavi sp. nov., isolated from yellow water of strong flavor Chinese baijiu in Yibin region of China.</title>
        <authorList>
            <person name="Xie J."/>
        </authorList>
    </citation>
    <scope>NUCLEOTIDE SEQUENCE [LARGE SCALE GENOMIC DNA]</scope>
    <source>
        <strain evidence="2 3">3H-10</strain>
    </source>
</reference>
<evidence type="ECO:0000313" key="3">
    <source>
        <dbReference type="Proteomes" id="UP000472971"/>
    </source>
</evidence>
<name>A0A6B3W127_9BACI</name>
<evidence type="ECO:0000313" key="2">
    <source>
        <dbReference type="EMBL" id="NEY81566.1"/>
    </source>
</evidence>
<dbReference type="EMBL" id="JAAIWN010000017">
    <property type="protein sequence ID" value="NEY81566.1"/>
    <property type="molecule type" value="Genomic_DNA"/>
</dbReference>
<protein>
    <submittedName>
        <fullName evidence="2">Uncharacterized protein</fullName>
    </submittedName>
</protein>
<proteinExistence type="predicted"/>
<keyword evidence="3" id="KW-1185">Reference proteome</keyword>
<organism evidence="2 3">
    <name type="scientific">Bacillus aquiflavi</name>
    <dbReference type="NCBI Taxonomy" id="2672567"/>
    <lineage>
        <taxon>Bacteria</taxon>
        <taxon>Bacillati</taxon>
        <taxon>Bacillota</taxon>
        <taxon>Bacilli</taxon>
        <taxon>Bacillales</taxon>
        <taxon>Bacillaceae</taxon>
        <taxon>Bacillus</taxon>
    </lineage>
</organism>
<dbReference type="RefSeq" id="WP_163241958.1">
    <property type="nucleotide sequence ID" value="NZ_JAAIWN010000017.1"/>
</dbReference>
<sequence>MLIKQCSGYELEKEKKNTSEDFFNRSEVTYIEAGKEKVLSVLYVRYFDEKFNEFTTFEQDPLFEAGSRQIFFKDIVGLVCLLQNPDFRHRKRVYINSEKELASYFKDFNEKKLPEVFEAIENNGGYKVK</sequence>
<dbReference type="AlphaFoldDB" id="A0A6B3W127"/>
<evidence type="ECO:0000313" key="1">
    <source>
        <dbReference type="EMBL" id="MBA4537309.1"/>
    </source>
</evidence>
<reference evidence="1 4" key="2">
    <citation type="submission" date="2020-07" db="EMBL/GenBank/DDBJ databases">
        <authorList>
            <person name="Feng H."/>
        </authorList>
    </citation>
    <scope>NUCLEOTIDE SEQUENCE [LARGE SCALE GENOMIC DNA]</scope>
    <source>
        <strain evidence="1">S-12</strain>
        <strain evidence="4">s-12</strain>
    </source>
</reference>
<dbReference type="Proteomes" id="UP000570010">
    <property type="component" value="Unassembled WGS sequence"/>
</dbReference>
<evidence type="ECO:0000313" key="4">
    <source>
        <dbReference type="Proteomes" id="UP000570010"/>
    </source>
</evidence>
<gene>
    <name evidence="2" type="ORF">G4D64_08580</name>
    <name evidence="1" type="ORF">H1Z61_09180</name>
</gene>
<comment type="caution">
    <text evidence="2">The sequence shown here is derived from an EMBL/GenBank/DDBJ whole genome shotgun (WGS) entry which is preliminary data.</text>
</comment>